<evidence type="ECO:0000313" key="3">
    <source>
        <dbReference type="Proteomes" id="UP000064967"/>
    </source>
</evidence>
<dbReference type="EMBL" id="CP012333">
    <property type="protein sequence ID" value="AKU96428.1"/>
    <property type="molecule type" value="Genomic_DNA"/>
</dbReference>
<evidence type="ECO:0000256" key="1">
    <source>
        <dbReference type="SAM" id="MobiDB-lite"/>
    </source>
</evidence>
<dbReference type="KEGG" id="llu:AKJ09_03092"/>
<protein>
    <submittedName>
        <fullName evidence="2">Uncharacterized protein</fullName>
    </submittedName>
</protein>
<name>A0A0K1PSB5_9BACT</name>
<feature type="region of interest" description="Disordered" evidence="1">
    <location>
        <begin position="18"/>
        <end position="38"/>
    </location>
</feature>
<keyword evidence="3" id="KW-1185">Reference proteome</keyword>
<evidence type="ECO:0000313" key="2">
    <source>
        <dbReference type="EMBL" id="AKU96428.1"/>
    </source>
</evidence>
<sequence>MTAGAFALVLTMLVRRRASLRAHGPNARSSSERPTEQR</sequence>
<dbReference type="Proteomes" id="UP000064967">
    <property type="component" value="Chromosome"/>
</dbReference>
<gene>
    <name evidence="2" type="ORF">AKJ09_03092</name>
</gene>
<reference evidence="2 3" key="1">
    <citation type="submission" date="2015-08" db="EMBL/GenBank/DDBJ databases">
        <authorList>
            <person name="Babu N.S."/>
            <person name="Beckwith C.J."/>
            <person name="Beseler K.G."/>
            <person name="Brison A."/>
            <person name="Carone J.V."/>
            <person name="Caskin T.P."/>
            <person name="Diamond M."/>
            <person name="Durham M.E."/>
            <person name="Foxe J.M."/>
            <person name="Go M."/>
            <person name="Henderson B.A."/>
            <person name="Jones I.B."/>
            <person name="McGettigan J.A."/>
            <person name="Micheletti S.J."/>
            <person name="Nasrallah M.E."/>
            <person name="Ortiz D."/>
            <person name="Piller C.R."/>
            <person name="Privatt S.R."/>
            <person name="Schneider S.L."/>
            <person name="Sharp S."/>
            <person name="Smith T.C."/>
            <person name="Stanton J.D."/>
            <person name="Ullery H.E."/>
            <person name="Wilson R.J."/>
            <person name="Serrano M.G."/>
            <person name="Buck G."/>
            <person name="Lee V."/>
            <person name="Wang Y."/>
            <person name="Carvalho R."/>
            <person name="Voegtly L."/>
            <person name="Shi R."/>
            <person name="Duckworth R."/>
            <person name="Johnson A."/>
            <person name="Loviza R."/>
            <person name="Walstead R."/>
            <person name="Shah Z."/>
            <person name="Kiflezghi M."/>
            <person name="Wade K."/>
            <person name="Ball S.L."/>
            <person name="Bradley K.W."/>
            <person name="Asai D.J."/>
            <person name="Bowman C.A."/>
            <person name="Russell D.A."/>
            <person name="Pope W.H."/>
            <person name="Jacobs-Sera D."/>
            <person name="Hendrix R.W."/>
            <person name="Hatfull G.F."/>
        </authorList>
    </citation>
    <scope>NUCLEOTIDE SEQUENCE [LARGE SCALE GENOMIC DNA]</scope>
    <source>
        <strain evidence="2 3">DSM 27648</strain>
    </source>
</reference>
<dbReference type="STRING" id="1391654.AKJ09_03092"/>
<dbReference type="AlphaFoldDB" id="A0A0K1PSB5"/>
<proteinExistence type="predicted"/>
<accession>A0A0K1PSB5</accession>
<organism evidence="2 3">
    <name type="scientific">Labilithrix luteola</name>
    <dbReference type="NCBI Taxonomy" id="1391654"/>
    <lineage>
        <taxon>Bacteria</taxon>
        <taxon>Pseudomonadati</taxon>
        <taxon>Myxococcota</taxon>
        <taxon>Polyangia</taxon>
        <taxon>Polyangiales</taxon>
        <taxon>Labilitrichaceae</taxon>
        <taxon>Labilithrix</taxon>
    </lineage>
</organism>